<dbReference type="EMBL" id="OVEO01000008">
    <property type="protein sequence ID" value="SPQ97686.1"/>
    <property type="molecule type" value="Genomic_DNA"/>
</dbReference>
<dbReference type="AlphaFoldDB" id="A0A3P3YBY5"/>
<protein>
    <submittedName>
        <fullName evidence="2">Uncharacterized protein</fullName>
    </submittedName>
</protein>
<accession>A0A3P3YBY5</accession>
<evidence type="ECO:0000256" key="1">
    <source>
        <dbReference type="SAM" id="MobiDB-lite"/>
    </source>
</evidence>
<feature type="compositionally biased region" description="Acidic residues" evidence="1">
    <location>
        <begin position="12"/>
        <end position="21"/>
    </location>
</feature>
<geneLocation type="mitochondrion" evidence="2"/>
<dbReference type="Proteomes" id="UP000290189">
    <property type="component" value="Unassembled WGS sequence"/>
</dbReference>
<proteinExistence type="predicted"/>
<name>A0A3P3YBY5_PLABS</name>
<gene>
    <name evidence="2" type="ORF">PLBR_LOCUS4901</name>
</gene>
<evidence type="ECO:0000313" key="2">
    <source>
        <dbReference type="EMBL" id="SPQ97686.1"/>
    </source>
</evidence>
<organism evidence="2 3">
    <name type="scientific">Plasmodiophora brassicae</name>
    <name type="common">Clubroot disease agent</name>
    <dbReference type="NCBI Taxonomy" id="37360"/>
    <lineage>
        <taxon>Eukaryota</taxon>
        <taxon>Sar</taxon>
        <taxon>Rhizaria</taxon>
        <taxon>Endomyxa</taxon>
        <taxon>Phytomyxea</taxon>
        <taxon>Plasmodiophorida</taxon>
        <taxon>Plasmodiophoridae</taxon>
        <taxon>Plasmodiophora</taxon>
    </lineage>
</organism>
<sequence>MVAGGNTFDFEVAGDSDDAGEPGDWRLYPRRLDFDRVGDAVAPSVMTVVPQLDENGVRVYVEFELRRQKRSRKVQRSLMDEMMACAPEGLISDDPAEEGGGGGPVALPDDVSEVSFPCVAPDHLPDNDTIFETPSYSTCIVC</sequence>
<evidence type="ECO:0000313" key="3">
    <source>
        <dbReference type="Proteomes" id="UP000290189"/>
    </source>
</evidence>
<feature type="region of interest" description="Disordered" evidence="1">
    <location>
        <begin position="1"/>
        <end position="24"/>
    </location>
</feature>
<keyword evidence="2" id="KW-0496">Mitochondrion</keyword>
<reference evidence="2 3" key="1">
    <citation type="submission" date="2018-03" db="EMBL/GenBank/DDBJ databases">
        <authorList>
            <person name="Fogelqvist J."/>
        </authorList>
    </citation>
    <scope>NUCLEOTIDE SEQUENCE [LARGE SCALE GENOMIC DNA]</scope>
</reference>